<keyword evidence="1" id="KW-0328">Glycosyltransferase</keyword>
<evidence type="ECO:0000259" key="4">
    <source>
        <dbReference type="Pfam" id="PF13579"/>
    </source>
</evidence>
<dbReference type="InterPro" id="IPR028098">
    <property type="entry name" value="Glyco_trans_4-like_N"/>
</dbReference>
<dbReference type="Pfam" id="PF00534">
    <property type="entry name" value="Glycos_transf_1"/>
    <property type="match status" value="1"/>
</dbReference>
<evidence type="ECO:0000256" key="1">
    <source>
        <dbReference type="ARBA" id="ARBA00022676"/>
    </source>
</evidence>
<dbReference type="AlphaFoldDB" id="A0A7C5ALM6"/>
<dbReference type="Gene3D" id="3.40.50.2000">
    <property type="entry name" value="Glycogen Phosphorylase B"/>
    <property type="match status" value="2"/>
</dbReference>
<feature type="domain" description="Glycosyl transferase family 1" evidence="3">
    <location>
        <begin position="216"/>
        <end position="363"/>
    </location>
</feature>
<evidence type="ECO:0000313" key="5">
    <source>
        <dbReference type="EMBL" id="HGZ11595.1"/>
    </source>
</evidence>
<proteinExistence type="predicted"/>
<name>A0A7C5ALM6_9BACT</name>
<dbReference type="Pfam" id="PF13579">
    <property type="entry name" value="Glyco_trans_4_4"/>
    <property type="match status" value="1"/>
</dbReference>
<reference evidence="5" key="1">
    <citation type="journal article" date="2020" name="mSystems">
        <title>Genome- and Community-Level Interaction Insights into Carbon Utilization and Element Cycling Functions of Hydrothermarchaeota in Hydrothermal Sediment.</title>
        <authorList>
            <person name="Zhou Z."/>
            <person name="Liu Y."/>
            <person name="Xu W."/>
            <person name="Pan J."/>
            <person name="Luo Z.H."/>
            <person name="Li M."/>
        </authorList>
    </citation>
    <scope>NUCLEOTIDE SEQUENCE [LARGE SCALE GENOMIC DNA]</scope>
    <source>
        <strain evidence="5">SpSt-853</strain>
    </source>
</reference>
<dbReference type="GO" id="GO:0016757">
    <property type="term" value="F:glycosyltransferase activity"/>
    <property type="evidence" value="ECO:0007669"/>
    <property type="project" value="UniProtKB-KW"/>
</dbReference>
<dbReference type="InterPro" id="IPR001296">
    <property type="entry name" value="Glyco_trans_1"/>
</dbReference>
<dbReference type="EMBL" id="DTKJ01000040">
    <property type="protein sequence ID" value="HGZ11595.1"/>
    <property type="molecule type" value="Genomic_DNA"/>
</dbReference>
<accession>A0A7C5ALM6</accession>
<sequence>MVTAHFPKRRSSTVKVAHVVTTFYDTNATGWVMALAEEQRKKGWQVDLVVGRNASADLLAEKKGAGFGVCQIGSLRKYIHPFHDLMALVELYRLFQKRRYEVVHTHLAKAGVLGRLAAGMAGIPRVIHSVYGATFAKTQFFGRRLLFRGLERLAGRATDVFIFVGEELKEAYCREGVCPPPKARVVYYGKDLRPFMEVGGLTREERLARRLDLGFSPHDLILGNVSRLVPWKGHYDALLVLSELKRHHPRAKLVIVGDAKTPSERGYRNRLQRYVRKQGLQEDVRFTGWVKDPAHYFAIFDLYLLTSRPLEGVPGAVIEAAVAGVPVVGYECFGVREIPGVRATLVPSGDLKALITAVRKELKRVGAAKDRTPPDLADLAKLCRKFDLTRMIRGTTEIYQELLRDLNGPCSSWELLPVLGKRS</sequence>
<protein>
    <submittedName>
        <fullName evidence="5">Glycosyltransferase family 1 protein</fullName>
    </submittedName>
</protein>
<evidence type="ECO:0000259" key="3">
    <source>
        <dbReference type="Pfam" id="PF00534"/>
    </source>
</evidence>
<keyword evidence="2 5" id="KW-0808">Transferase</keyword>
<dbReference type="PANTHER" id="PTHR12526:SF510">
    <property type="entry name" value="D-INOSITOL 3-PHOSPHATE GLYCOSYLTRANSFERASE"/>
    <property type="match status" value="1"/>
</dbReference>
<feature type="domain" description="Glycosyltransferase subfamily 4-like N-terminal" evidence="4">
    <location>
        <begin position="32"/>
        <end position="189"/>
    </location>
</feature>
<evidence type="ECO:0000256" key="2">
    <source>
        <dbReference type="ARBA" id="ARBA00022679"/>
    </source>
</evidence>
<dbReference type="SUPFAM" id="SSF53756">
    <property type="entry name" value="UDP-Glycosyltransferase/glycogen phosphorylase"/>
    <property type="match status" value="1"/>
</dbReference>
<comment type="caution">
    <text evidence="5">The sequence shown here is derived from an EMBL/GenBank/DDBJ whole genome shotgun (WGS) entry which is preliminary data.</text>
</comment>
<dbReference type="PANTHER" id="PTHR12526">
    <property type="entry name" value="GLYCOSYLTRANSFERASE"/>
    <property type="match status" value="1"/>
</dbReference>
<organism evidence="5">
    <name type="scientific">Desulfobacca acetoxidans</name>
    <dbReference type="NCBI Taxonomy" id="60893"/>
    <lineage>
        <taxon>Bacteria</taxon>
        <taxon>Pseudomonadati</taxon>
        <taxon>Thermodesulfobacteriota</taxon>
        <taxon>Desulfobaccia</taxon>
        <taxon>Desulfobaccales</taxon>
        <taxon>Desulfobaccaceae</taxon>
        <taxon>Desulfobacca</taxon>
    </lineage>
</organism>
<gene>
    <name evidence="5" type="ORF">ENW48_05210</name>
</gene>